<accession>A0A0C3Q8N4</accession>
<sequence length="379" mass="41353">MPLITSPPVFTPEPFRLASAIIKPVAKLKIATIDCTLIWGGRSSLKSGGPNSLISGGTRFILRPGVGQFVNTIIKQMNKTEASFKDCIEGEAVELGLHWLLGHCLDLLVKELKWAKEQGQTCLYQSIWNIIILWAGGWPGDPYSCSIFEKACKTAGLKPYSKAQFECALKIFENGKGQTPEVDGILPRKPETVEPLYIAFQQGRRFRFDDVTVMFGYKSEPFQNNEFPVYVALGHRGARRRVSQNDQVPASTCQKFENSGILMEDVKGQSAQPALGVNRGVMEKASSQTSVPAGVDPPCSPPFWANTRAGDPMNLDYTPKYGHPPWTDQYSSGVSALGASDVDGSEFTEDNSETGEVAIEVPPTVAPQLPLAPPTSQDN</sequence>
<dbReference type="AlphaFoldDB" id="A0A0C3Q8N4"/>
<reference evidence="2 3" key="1">
    <citation type="submission" date="2014-04" db="EMBL/GenBank/DDBJ databases">
        <authorList>
            <consortium name="DOE Joint Genome Institute"/>
            <person name="Kuo A."/>
            <person name="Girlanda M."/>
            <person name="Perotto S."/>
            <person name="Kohler A."/>
            <person name="Nagy L.G."/>
            <person name="Floudas D."/>
            <person name="Copeland A."/>
            <person name="Barry K.W."/>
            <person name="Cichocki N."/>
            <person name="Veneault-Fourrey C."/>
            <person name="LaButti K."/>
            <person name="Lindquist E.A."/>
            <person name="Lipzen A."/>
            <person name="Lundell T."/>
            <person name="Morin E."/>
            <person name="Murat C."/>
            <person name="Sun H."/>
            <person name="Tunlid A."/>
            <person name="Henrissat B."/>
            <person name="Grigoriev I.V."/>
            <person name="Hibbett D.S."/>
            <person name="Martin F."/>
            <person name="Nordberg H.P."/>
            <person name="Cantor M.N."/>
            <person name="Hua S.X."/>
        </authorList>
    </citation>
    <scope>NUCLEOTIDE SEQUENCE [LARGE SCALE GENOMIC DNA]</scope>
    <source>
        <strain evidence="2 3">MUT 4182</strain>
    </source>
</reference>
<gene>
    <name evidence="2" type="ORF">M407DRAFT_24535</name>
</gene>
<name>A0A0C3Q8N4_9AGAM</name>
<evidence type="ECO:0000313" key="3">
    <source>
        <dbReference type="Proteomes" id="UP000054248"/>
    </source>
</evidence>
<proteinExistence type="predicted"/>
<organism evidence="2 3">
    <name type="scientific">Tulasnella calospora MUT 4182</name>
    <dbReference type="NCBI Taxonomy" id="1051891"/>
    <lineage>
        <taxon>Eukaryota</taxon>
        <taxon>Fungi</taxon>
        <taxon>Dikarya</taxon>
        <taxon>Basidiomycota</taxon>
        <taxon>Agaricomycotina</taxon>
        <taxon>Agaricomycetes</taxon>
        <taxon>Cantharellales</taxon>
        <taxon>Tulasnellaceae</taxon>
        <taxon>Tulasnella</taxon>
    </lineage>
</organism>
<keyword evidence="3" id="KW-1185">Reference proteome</keyword>
<feature type="compositionally biased region" description="Acidic residues" evidence="1">
    <location>
        <begin position="343"/>
        <end position="353"/>
    </location>
</feature>
<evidence type="ECO:0000256" key="1">
    <source>
        <dbReference type="SAM" id="MobiDB-lite"/>
    </source>
</evidence>
<dbReference type="Proteomes" id="UP000054248">
    <property type="component" value="Unassembled WGS sequence"/>
</dbReference>
<protein>
    <submittedName>
        <fullName evidence="2">Uncharacterized protein</fullName>
    </submittedName>
</protein>
<evidence type="ECO:0000313" key="2">
    <source>
        <dbReference type="EMBL" id="KIO26205.1"/>
    </source>
</evidence>
<feature type="region of interest" description="Disordered" evidence="1">
    <location>
        <begin position="332"/>
        <end position="379"/>
    </location>
</feature>
<dbReference type="HOGENOM" id="CLU_729966_0_0_1"/>
<dbReference type="EMBL" id="KN823028">
    <property type="protein sequence ID" value="KIO26205.1"/>
    <property type="molecule type" value="Genomic_DNA"/>
</dbReference>
<reference evidence="3" key="2">
    <citation type="submission" date="2015-01" db="EMBL/GenBank/DDBJ databases">
        <title>Evolutionary Origins and Diversification of the Mycorrhizal Mutualists.</title>
        <authorList>
            <consortium name="DOE Joint Genome Institute"/>
            <consortium name="Mycorrhizal Genomics Consortium"/>
            <person name="Kohler A."/>
            <person name="Kuo A."/>
            <person name="Nagy L.G."/>
            <person name="Floudas D."/>
            <person name="Copeland A."/>
            <person name="Barry K.W."/>
            <person name="Cichocki N."/>
            <person name="Veneault-Fourrey C."/>
            <person name="LaButti K."/>
            <person name="Lindquist E.A."/>
            <person name="Lipzen A."/>
            <person name="Lundell T."/>
            <person name="Morin E."/>
            <person name="Murat C."/>
            <person name="Riley R."/>
            <person name="Ohm R."/>
            <person name="Sun H."/>
            <person name="Tunlid A."/>
            <person name="Henrissat B."/>
            <person name="Grigoriev I.V."/>
            <person name="Hibbett D.S."/>
            <person name="Martin F."/>
        </authorList>
    </citation>
    <scope>NUCLEOTIDE SEQUENCE [LARGE SCALE GENOMIC DNA]</scope>
    <source>
        <strain evidence="3">MUT 4182</strain>
    </source>
</reference>